<comment type="caution">
    <text evidence="2">The sequence shown here is derived from an EMBL/GenBank/DDBJ whole genome shotgun (WGS) entry which is preliminary data.</text>
</comment>
<reference evidence="2" key="1">
    <citation type="submission" date="2020-05" db="EMBL/GenBank/DDBJ databases">
        <title>Mycena genomes resolve the evolution of fungal bioluminescence.</title>
        <authorList>
            <person name="Tsai I.J."/>
        </authorList>
    </citation>
    <scope>NUCLEOTIDE SEQUENCE</scope>
    <source>
        <strain evidence="2">160909Yilan</strain>
    </source>
</reference>
<keyword evidence="3" id="KW-1185">Reference proteome</keyword>
<dbReference type="AlphaFoldDB" id="A0A8H7DIN0"/>
<evidence type="ECO:0000256" key="1">
    <source>
        <dbReference type="SAM" id="MobiDB-lite"/>
    </source>
</evidence>
<proteinExistence type="predicted"/>
<accession>A0A8H7DIN0</accession>
<sequence length="247" mass="27202">MYLRGLNVIEELVTEVPPPPPHVLCGNTSTRGCLACLNTSDAPPRAIHAHQTLESTTHRVLVNAIRTATLRLPSRPLSPARCVLLSPPPSQHETRQSATAPPTWPWPHRASFARRIYRLQRLTYAITPAARPRTHPKCTHDVPSHLFVRAVGQSAPPSLAYKRRCCPMPDARPSPREEHHAVQSGLRVLTDERMHSRTTIHDLPAANQGKPRWMQSVSWSVGWSGVGAGVGVGLGGCMHMRCVRTAV</sequence>
<organism evidence="2 3">
    <name type="scientific">Mycena sanguinolenta</name>
    <dbReference type="NCBI Taxonomy" id="230812"/>
    <lineage>
        <taxon>Eukaryota</taxon>
        <taxon>Fungi</taxon>
        <taxon>Dikarya</taxon>
        <taxon>Basidiomycota</taxon>
        <taxon>Agaricomycotina</taxon>
        <taxon>Agaricomycetes</taxon>
        <taxon>Agaricomycetidae</taxon>
        <taxon>Agaricales</taxon>
        <taxon>Marasmiineae</taxon>
        <taxon>Mycenaceae</taxon>
        <taxon>Mycena</taxon>
    </lineage>
</organism>
<gene>
    <name evidence="2" type="ORF">MSAN_00096800</name>
</gene>
<dbReference type="EMBL" id="JACAZH010000001">
    <property type="protein sequence ID" value="KAF7376794.1"/>
    <property type="molecule type" value="Genomic_DNA"/>
</dbReference>
<name>A0A8H7DIN0_9AGAR</name>
<dbReference type="Proteomes" id="UP000623467">
    <property type="component" value="Unassembled WGS sequence"/>
</dbReference>
<evidence type="ECO:0000313" key="2">
    <source>
        <dbReference type="EMBL" id="KAF7376794.1"/>
    </source>
</evidence>
<feature type="region of interest" description="Disordered" evidence="1">
    <location>
        <begin position="86"/>
        <end position="105"/>
    </location>
</feature>
<protein>
    <submittedName>
        <fullName evidence="2">Uncharacterized protein</fullName>
    </submittedName>
</protein>
<evidence type="ECO:0000313" key="3">
    <source>
        <dbReference type="Proteomes" id="UP000623467"/>
    </source>
</evidence>